<keyword evidence="1" id="KW-0812">Transmembrane</keyword>
<evidence type="ECO:0000256" key="1">
    <source>
        <dbReference type="SAM" id="Phobius"/>
    </source>
</evidence>
<feature type="transmembrane region" description="Helical" evidence="1">
    <location>
        <begin position="17"/>
        <end position="41"/>
    </location>
</feature>
<reference evidence="2 3" key="1">
    <citation type="submission" date="2018-06" db="EMBL/GenBank/DDBJ databases">
        <authorList>
            <consortium name="Pathogen Informatics"/>
            <person name="Doyle S."/>
        </authorList>
    </citation>
    <scope>NUCLEOTIDE SEQUENCE [LARGE SCALE GENOMIC DNA]</scope>
    <source>
        <strain evidence="2 3">NCTC12026</strain>
    </source>
</reference>
<feature type="transmembrane region" description="Helical" evidence="1">
    <location>
        <begin position="160"/>
        <end position="183"/>
    </location>
</feature>
<feature type="transmembrane region" description="Helical" evidence="1">
    <location>
        <begin position="103"/>
        <end position="121"/>
    </location>
</feature>
<proteinExistence type="predicted"/>
<evidence type="ECO:0000313" key="3">
    <source>
        <dbReference type="Proteomes" id="UP000255129"/>
    </source>
</evidence>
<organism evidence="2 3">
    <name type="scientific">Providencia rustigianii</name>
    <dbReference type="NCBI Taxonomy" id="158850"/>
    <lineage>
        <taxon>Bacteria</taxon>
        <taxon>Pseudomonadati</taxon>
        <taxon>Pseudomonadota</taxon>
        <taxon>Gammaproteobacteria</taxon>
        <taxon>Enterobacterales</taxon>
        <taxon>Morganellaceae</taxon>
        <taxon>Providencia</taxon>
    </lineage>
</organism>
<feature type="transmembrane region" description="Helical" evidence="1">
    <location>
        <begin position="47"/>
        <end position="69"/>
    </location>
</feature>
<dbReference type="AlphaFoldDB" id="A0A379FZT3"/>
<gene>
    <name evidence="2" type="ORF">NCTC12026_00559</name>
</gene>
<sequence length="407" mass="47123">MIYIITMLYGRETAKRYFWAILSITLFGALIGICFFLLPFFADPYEFIILLCIPILLEAIRSFFCAAYCTGAARGLRISRGLVLLFMVYVVLFSKIHAWETVLSGFITGLYLMVSSVWKMSNSVVLKFKRWKLMFAVSVLEFMIGLWNFIPWSFDYSSRQIYWDVGTLILIYSLDSFFVYYFVTSSQLADIDSLKSNENEANEENETNNKNREKAVLHVWTTTGQLPLFFKLIQRYIVSRNSLGVISTGHVAFELDEVYISHYPEKDIERDTSQFLKILKSTEENNDSGVFQISYNDEMKIAPPSNFTIPIDGVSKEKLDEFWNEYRKDTTYNLTNRNCSTVVSLALIKSTEGYFTEKRGGFMLLLKLLFSPELWVMSQLRKHASIMTWTPGIVLDYSRAMSVLLKM</sequence>
<dbReference type="EMBL" id="UGUA01000002">
    <property type="protein sequence ID" value="SUC34228.1"/>
    <property type="molecule type" value="Genomic_DNA"/>
</dbReference>
<dbReference type="OrthoDB" id="6773069at2"/>
<feature type="transmembrane region" description="Helical" evidence="1">
    <location>
        <begin position="133"/>
        <end position="154"/>
    </location>
</feature>
<accession>A0A379FZT3</accession>
<protein>
    <submittedName>
        <fullName evidence="2">Uncharacterized protein</fullName>
    </submittedName>
</protein>
<dbReference type="Proteomes" id="UP000255129">
    <property type="component" value="Unassembled WGS sequence"/>
</dbReference>
<evidence type="ECO:0000313" key="2">
    <source>
        <dbReference type="EMBL" id="SUC34228.1"/>
    </source>
</evidence>
<dbReference type="RefSeq" id="WP_006813707.1">
    <property type="nucleotide sequence ID" value="NZ_AP018946.1"/>
</dbReference>
<keyword evidence="1" id="KW-0472">Membrane</keyword>
<feature type="transmembrane region" description="Helical" evidence="1">
    <location>
        <begin position="81"/>
        <end position="97"/>
    </location>
</feature>
<keyword evidence="1" id="KW-1133">Transmembrane helix</keyword>
<name>A0A379FZT3_9GAMM</name>